<evidence type="ECO:0000256" key="1">
    <source>
        <dbReference type="SAM" id="MobiDB-lite"/>
    </source>
</evidence>
<evidence type="ECO:0000313" key="2">
    <source>
        <dbReference type="EMBL" id="OCK80668.1"/>
    </source>
</evidence>
<dbReference type="OrthoDB" id="3231004at2759"/>
<feature type="region of interest" description="Disordered" evidence="1">
    <location>
        <begin position="320"/>
        <end position="349"/>
    </location>
</feature>
<evidence type="ECO:0000313" key="3">
    <source>
        <dbReference type="Proteomes" id="UP000250266"/>
    </source>
</evidence>
<sequence>MATLLAPYNTAMQLGSGFNSFTQQLCIDHAVIPDPEAKPDLAKLSADQQVAQEVIYKTSVIDKVTDVTSAMNINAAFAIKYDTFDAKGKGDFINTSKVKESDISFMISVKVVNQVIYDYSLTRFQPISGLKTTNFADVYGDCFISGFQEGGEFTAVISVKAKDADQASSIKANAAVTFTKDKLDLKVKGSFGKDSTEFLKENETTISVTWTGGGQDLKAPNEDWTFETMKAAALKFPQLVSKTPMRTHAILTKYTALRSFQATNLAASIPYFEQAGVYTMVLQEAYLDYKTIAKNLQVLAFDASAGVQLLQEAPAAAAARAGKKAAEDTPEPVQDKEPESSDHDSDSLVSVPNNAETLTHALAPLRITTPYPPTLPGLEAARQAVRFMLHRIVAEVDVVSRNPDVATDEKRRLPYMSPFLFKELLPVGVPAPVADTNAATAGGANAAAEASLAGRMGNTIRF</sequence>
<dbReference type="AlphaFoldDB" id="A0A8E2EBS8"/>
<gene>
    <name evidence="2" type="ORF">K432DRAFT_327794</name>
</gene>
<dbReference type="Proteomes" id="UP000250266">
    <property type="component" value="Unassembled WGS sequence"/>
</dbReference>
<name>A0A8E2EBS8_9PEZI</name>
<proteinExistence type="predicted"/>
<reference evidence="2 3" key="1">
    <citation type="journal article" date="2016" name="Nat. Commun.">
        <title>Ectomycorrhizal ecology is imprinted in the genome of the dominant symbiotic fungus Cenococcum geophilum.</title>
        <authorList>
            <consortium name="DOE Joint Genome Institute"/>
            <person name="Peter M."/>
            <person name="Kohler A."/>
            <person name="Ohm R.A."/>
            <person name="Kuo A."/>
            <person name="Krutzmann J."/>
            <person name="Morin E."/>
            <person name="Arend M."/>
            <person name="Barry K.W."/>
            <person name="Binder M."/>
            <person name="Choi C."/>
            <person name="Clum A."/>
            <person name="Copeland A."/>
            <person name="Grisel N."/>
            <person name="Haridas S."/>
            <person name="Kipfer T."/>
            <person name="LaButti K."/>
            <person name="Lindquist E."/>
            <person name="Lipzen A."/>
            <person name="Maire R."/>
            <person name="Meier B."/>
            <person name="Mihaltcheva S."/>
            <person name="Molinier V."/>
            <person name="Murat C."/>
            <person name="Poggeler S."/>
            <person name="Quandt C.A."/>
            <person name="Sperisen C."/>
            <person name="Tritt A."/>
            <person name="Tisserant E."/>
            <person name="Crous P.W."/>
            <person name="Henrissat B."/>
            <person name="Nehls U."/>
            <person name="Egli S."/>
            <person name="Spatafora J.W."/>
            <person name="Grigoriev I.V."/>
            <person name="Martin F.M."/>
        </authorList>
    </citation>
    <scope>NUCLEOTIDE SEQUENCE [LARGE SCALE GENOMIC DNA]</scope>
    <source>
        <strain evidence="2 3">CBS 459.81</strain>
    </source>
</reference>
<feature type="compositionally biased region" description="Basic and acidic residues" evidence="1">
    <location>
        <begin position="333"/>
        <end position="346"/>
    </location>
</feature>
<organism evidence="2 3">
    <name type="scientific">Lepidopterella palustris CBS 459.81</name>
    <dbReference type="NCBI Taxonomy" id="1314670"/>
    <lineage>
        <taxon>Eukaryota</taxon>
        <taxon>Fungi</taxon>
        <taxon>Dikarya</taxon>
        <taxon>Ascomycota</taxon>
        <taxon>Pezizomycotina</taxon>
        <taxon>Dothideomycetes</taxon>
        <taxon>Pleosporomycetidae</taxon>
        <taxon>Mytilinidiales</taxon>
        <taxon>Argynnaceae</taxon>
        <taxon>Lepidopterella</taxon>
    </lineage>
</organism>
<protein>
    <submittedName>
        <fullName evidence="2">Uncharacterized protein</fullName>
    </submittedName>
</protein>
<keyword evidence="3" id="KW-1185">Reference proteome</keyword>
<dbReference type="EMBL" id="KV744950">
    <property type="protein sequence ID" value="OCK80668.1"/>
    <property type="molecule type" value="Genomic_DNA"/>
</dbReference>
<accession>A0A8E2EBS8</accession>